<accession>A0ABQ5ACK9</accession>
<evidence type="ECO:0000313" key="2">
    <source>
        <dbReference type="EMBL" id="GJS99461.1"/>
    </source>
</evidence>
<dbReference type="Proteomes" id="UP001151760">
    <property type="component" value="Unassembled WGS sequence"/>
</dbReference>
<feature type="region of interest" description="Disordered" evidence="1">
    <location>
        <begin position="24"/>
        <end position="46"/>
    </location>
</feature>
<protein>
    <submittedName>
        <fullName evidence="2">Uncharacterized protein</fullName>
    </submittedName>
</protein>
<feature type="compositionally biased region" description="Basic residues" evidence="1">
    <location>
        <begin position="26"/>
        <end position="46"/>
    </location>
</feature>
<feature type="region of interest" description="Disordered" evidence="1">
    <location>
        <begin position="78"/>
        <end position="230"/>
    </location>
</feature>
<reference evidence="2" key="1">
    <citation type="journal article" date="2022" name="Int. J. Mol. Sci.">
        <title>Draft Genome of Tanacetum Coccineum: Genomic Comparison of Closely Related Tanacetum-Family Plants.</title>
        <authorList>
            <person name="Yamashiro T."/>
            <person name="Shiraishi A."/>
            <person name="Nakayama K."/>
            <person name="Satake H."/>
        </authorList>
    </citation>
    <scope>NUCLEOTIDE SEQUENCE</scope>
</reference>
<reference evidence="2" key="2">
    <citation type="submission" date="2022-01" db="EMBL/GenBank/DDBJ databases">
        <authorList>
            <person name="Yamashiro T."/>
            <person name="Shiraishi A."/>
            <person name="Satake H."/>
            <person name="Nakayama K."/>
        </authorList>
    </citation>
    <scope>NUCLEOTIDE SEQUENCE</scope>
</reference>
<name>A0ABQ5ACK9_9ASTR</name>
<evidence type="ECO:0000313" key="3">
    <source>
        <dbReference type="Proteomes" id="UP001151760"/>
    </source>
</evidence>
<keyword evidence="3" id="KW-1185">Reference proteome</keyword>
<proteinExistence type="predicted"/>
<dbReference type="EMBL" id="BQNB010012118">
    <property type="protein sequence ID" value="GJS99461.1"/>
    <property type="molecule type" value="Genomic_DNA"/>
</dbReference>
<feature type="compositionally biased region" description="Acidic residues" evidence="1">
    <location>
        <begin position="154"/>
        <end position="186"/>
    </location>
</feature>
<comment type="caution">
    <text evidence="2">The sequence shown here is derived from an EMBL/GenBank/DDBJ whole genome shotgun (WGS) entry which is preliminary data.</text>
</comment>
<organism evidence="2 3">
    <name type="scientific">Tanacetum coccineum</name>
    <dbReference type="NCBI Taxonomy" id="301880"/>
    <lineage>
        <taxon>Eukaryota</taxon>
        <taxon>Viridiplantae</taxon>
        <taxon>Streptophyta</taxon>
        <taxon>Embryophyta</taxon>
        <taxon>Tracheophyta</taxon>
        <taxon>Spermatophyta</taxon>
        <taxon>Magnoliopsida</taxon>
        <taxon>eudicotyledons</taxon>
        <taxon>Gunneridae</taxon>
        <taxon>Pentapetalae</taxon>
        <taxon>asterids</taxon>
        <taxon>campanulids</taxon>
        <taxon>Asterales</taxon>
        <taxon>Asteraceae</taxon>
        <taxon>Asteroideae</taxon>
        <taxon>Anthemideae</taxon>
        <taxon>Anthemidinae</taxon>
        <taxon>Tanacetum</taxon>
    </lineage>
</organism>
<feature type="compositionally biased region" description="Acidic residues" evidence="1">
    <location>
        <begin position="199"/>
        <end position="211"/>
    </location>
</feature>
<sequence length="230" mass="25440">MLTEEIKQSKTYQTLLALSTGLIHPNKIRGKGSKGKKQAVIPKKKGSISVEDNIIPKPDVSIELGKYMSLTEAKEEEAARRVHATHECLVMESDEPSDEPTNRPTSKRRPSDSSEGAGITPEVPDELTRKFITSSEGASIVPEGSEDDSHQSDDEYVDEEDDDRSIDIAENDDETTESENDDQEMTDAEKIVGEKLEEEKGDEEEEQADDDQAQKDQAEDDIVGTLITMS</sequence>
<evidence type="ECO:0000256" key="1">
    <source>
        <dbReference type="SAM" id="MobiDB-lite"/>
    </source>
</evidence>
<feature type="compositionally biased region" description="Basic and acidic residues" evidence="1">
    <location>
        <begin position="187"/>
        <end position="198"/>
    </location>
</feature>
<gene>
    <name evidence="2" type="ORF">Tco_0820631</name>
</gene>